<comment type="caution">
    <text evidence="2">The sequence shown here is derived from an EMBL/GenBank/DDBJ whole genome shotgun (WGS) entry which is preliminary data.</text>
</comment>
<keyword evidence="3" id="KW-1185">Reference proteome</keyword>
<gene>
    <name evidence="2" type="ORF">L0664_13880</name>
</gene>
<sequence>MDGIGDIFAGIFELFVRLLYGIIRLIIRTIGLILSQTWLVNHFEAMRNFGAWLSISMGAYLLFGIIRAMVPAFYTPALTPIFQWQIVVGAMVLLLVGIAMRELDKANYVPDNTRHAFEPDRPVTPKDTGPIQTTPTIHSSRIVAGLVLLVLVVGIISAFSSERHEATLAEKLCAQADARISDGVEQTVRDGAGFLDRVLGTQTADRIPCGDD</sequence>
<evidence type="ECO:0000256" key="1">
    <source>
        <dbReference type="SAM" id="Phobius"/>
    </source>
</evidence>
<evidence type="ECO:0000313" key="2">
    <source>
        <dbReference type="EMBL" id="MCF2872161.1"/>
    </source>
</evidence>
<keyword evidence="1" id="KW-0472">Membrane</keyword>
<evidence type="ECO:0000313" key="3">
    <source>
        <dbReference type="Proteomes" id="UP001200557"/>
    </source>
</evidence>
<name>A0ABS9D189_9RHOB</name>
<accession>A0ABS9D189</accession>
<dbReference type="EMBL" id="JAKGAQ010000003">
    <property type="protein sequence ID" value="MCF2872161.1"/>
    <property type="molecule type" value="Genomic_DNA"/>
</dbReference>
<reference evidence="2 3" key="1">
    <citation type="submission" date="2022-01" db="EMBL/GenBank/DDBJ databases">
        <title>Octadecabacter sp. nov., isolated from a marine alga.</title>
        <authorList>
            <person name="Jin M.S."/>
            <person name="Kim H.M."/>
            <person name="Han D.M."/>
            <person name="Jung J.J."/>
            <person name="Jeon C.O."/>
        </authorList>
    </citation>
    <scope>NUCLEOTIDE SEQUENCE [LARGE SCALE GENOMIC DNA]</scope>
    <source>
        <strain evidence="2 3">G9-8</strain>
    </source>
</reference>
<keyword evidence="1" id="KW-1133">Transmembrane helix</keyword>
<feature type="transmembrane region" description="Helical" evidence="1">
    <location>
        <begin position="82"/>
        <end position="100"/>
    </location>
</feature>
<feature type="transmembrane region" description="Helical" evidence="1">
    <location>
        <begin position="51"/>
        <end position="70"/>
    </location>
</feature>
<feature type="transmembrane region" description="Helical" evidence="1">
    <location>
        <begin position="18"/>
        <end position="39"/>
    </location>
</feature>
<protein>
    <submittedName>
        <fullName evidence="2">Uncharacterized protein</fullName>
    </submittedName>
</protein>
<feature type="transmembrane region" description="Helical" evidence="1">
    <location>
        <begin position="142"/>
        <end position="160"/>
    </location>
</feature>
<keyword evidence="1" id="KW-0812">Transmembrane</keyword>
<dbReference type="Proteomes" id="UP001200557">
    <property type="component" value="Unassembled WGS sequence"/>
</dbReference>
<proteinExistence type="predicted"/>
<dbReference type="RefSeq" id="WP_235226484.1">
    <property type="nucleotide sequence ID" value="NZ_JAKGAQ010000003.1"/>
</dbReference>
<organism evidence="2 3">
    <name type="scientific">Octadecabacter dasysiphoniae</name>
    <dbReference type="NCBI Taxonomy" id="2909341"/>
    <lineage>
        <taxon>Bacteria</taxon>
        <taxon>Pseudomonadati</taxon>
        <taxon>Pseudomonadota</taxon>
        <taxon>Alphaproteobacteria</taxon>
        <taxon>Rhodobacterales</taxon>
        <taxon>Roseobacteraceae</taxon>
        <taxon>Octadecabacter</taxon>
    </lineage>
</organism>